<evidence type="ECO:0000313" key="2">
    <source>
        <dbReference type="Proteomes" id="UP000053232"/>
    </source>
</evidence>
<accession>A0A073I072</accession>
<dbReference type="Gene3D" id="3.60.10.10">
    <property type="entry name" value="Endonuclease/exonuclease/phosphatase"/>
    <property type="match status" value="1"/>
</dbReference>
<comment type="caution">
    <text evidence="1">The sequence shown here is derived from an EMBL/GenBank/DDBJ whole genome shotgun (WGS) entry which is preliminary data.</text>
</comment>
<name>A0A073I072_9SPIT</name>
<dbReference type="EMBL" id="ARYC01000786">
    <property type="protein sequence ID" value="KEJ83059.1"/>
    <property type="molecule type" value="Genomic_DNA"/>
</dbReference>
<protein>
    <recommendedName>
        <fullName evidence="3">Endonuclease/exonuclease/phosphatase domain-containing protein</fullName>
    </recommendedName>
</protein>
<keyword evidence="2" id="KW-1185">Reference proteome</keyword>
<dbReference type="InterPro" id="IPR036691">
    <property type="entry name" value="Endo/exonu/phosph_ase_sf"/>
</dbReference>
<reference evidence="2" key="1">
    <citation type="journal article" date="2014" name="Cell">
        <title>The Architecture of a Scrambled Genome Reveals Massive Levels of Genomic Rearrangement during Development.</title>
        <authorList>
            <person name="Chen X."/>
            <person name="Bracht J.R."/>
            <person name="Goldman A.D."/>
            <person name="Dolzhenko E."/>
            <person name="Clay D.M."/>
            <person name="Swart E.C."/>
            <person name="Perlman D.H."/>
            <person name="Doak T.G."/>
            <person name="Stuart A."/>
            <person name="Amemiya C.T."/>
            <person name="Sebra R.P."/>
            <person name="Landweber L.F."/>
        </authorList>
    </citation>
    <scope>NUCLEOTIDE SEQUENCE [LARGE SCALE GENOMIC DNA]</scope>
    <source>
        <strain evidence="2">JRB310</strain>
    </source>
</reference>
<dbReference type="SUPFAM" id="SSF56219">
    <property type="entry name" value="DNase I-like"/>
    <property type="match status" value="1"/>
</dbReference>
<evidence type="ECO:0008006" key="3">
    <source>
        <dbReference type="Google" id="ProtNLM"/>
    </source>
</evidence>
<dbReference type="AlphaFoldDB" id="A0A073I072"/>
<organism evidence="1 2">
    <name type="scientific">Oxytricha trifallax</name>
    <dbReference type="NCBI Taxonomy" id="1172189"/>
    <lineage>
        <taxon>Eukaryota</taxon>
        <taxon>Sar</taxon>
        <taxon>Alveolata</taxon>
        <taxon>Ciliophora</taxon>
        <taxon>Intramacronucleata</taxon>
        <taxon>Spirotrichea</taxon>
        <taxon>Stichotrichia</taxon>
        <taxon>Sporadotrichida</taxon>
        <taxon>Oxytrichidae</taxon>
        <taxon>Oxytrichinae</taxon>
        <taxon>Oxytricha</taxon>
    </lineage>
</organism>
<evidence type="ECO:0000313" key="1">
    <source>
        <dbReference type="EMBL" id="KEJ83059.1"/>
    </source>
</evidence>
<proteinExistence type="predicted"/>
<dbReference type="Proteomes" id="UP000053232">
    <property type="component" value="Unassembled WGS sequence"/>
</dbReference>
<sequence>MCVYPLHIITAHILPYWNEEIKELQNRLVFMIKSLKKKCQRQRIIVMGDFNFPIKDKGKILNKEGLKESIPEGVETHKKGSQLDQIYSNVETINWETWQLRLTDHKLIQVNIRINFQDDDLKITDRERTIRITDIRKQSWKTFVEGGRELTLEDLDNPIQKCFSDKIEKQVRGTNWCQQPPEWVLRNNGTSQTNVFQEFKTKQKEATNDLEHCLDKNDLKGFFYMAKRLTKSQKDSQPIKGLKIKEKRIEAGEITRKTVVEFYTQLFKDKGEQQLKIENKRDVVMIDEKEGEKFCETKDAELSIQECNFKKAI</sequence>
<gene>
    <name evidence="1" type="ORF">OXYTRIMIC_112</name>
</gene>